<evidence type="ECO:0000256" key="1">
    <source>
        <dbReference type="ARBA" id="ARBA00001942"/>
    </source>
</evidence>
<keyword evidence="5" id="KW-0500">Molybdenum</keyword>
<dbReference type="GO" id="GO:0008863">
    <property type="term" value="F:formate dehydrogenase (NAD+) activity"/>
    <property type="evidence" value="ECO:0007669"/>
    <property type="project" value="UniProtKB-EC"/>
</dbReference>
<dbReference type="InterPro" id="IPR006963">
    <property type="entry name" value="Mopterin_OxRdtase_4Fe-4S_dom"/>
</dbReference>
<keyword evidence="6" id="KW-0479">Metal-binding</keyword>
<dbReference type="EMBL" id="CP091092">
    <property type="protein sequence ID" value="WFN37784.1"/>
    <property type="molecule type" value="Genomic_DNA"/>
</dbReference>
<keyword evidence="12" id="KW-1185">Reference proteome</keyword>
<dbReference type="GO" id="GO:0016020">
    <property type="term" value="C:membrane"/>
    <property type="evidence" value="ECO:0007669"/>
    <property type="project" value="TreeGrafter"/>
</dbReference>
<dbReference type="GO" id="GO:0015942">
    <property type="term" value="P:formate metabolic process"/>
    <property type="evidence" value="ECO:0007669"/>
    <property type="project" value="InterPro"/>
</dbReference>
<dbReference type="EC" id="1.17.1.9" evidence="11"/>
<dbReference type="Pfam" id="PF04879">
    <property type="entry name" value="Molybdop_Fe4S4"/>
    <property type="match status" value="1"/>
</dbReference>
<dbReference type="InterPro" id="IPR041925">
    <property type="entry name" value="CT_Formate-Dh_H"/>
</dbReference>
<name>A0AAF0FSN4_9EURY</name>
<dbReference type="PROSITE" id="PS51669">
    <property type="entry name" value="4FE4S_MOW_BIS_MGD"/>
    <property type="match status" value="1"/>
</dbReference>
<evidence type="ECO:0000256" key="4">
    <source>
        <dbReference type="ARBA" id="ARBA00022485"/>
    </source>
</evidence>
<comment type="cofactor">
    <cofactor evidence="1">
        <name>Mo-bis(molybdopterin guanine dinucleotide)</name>
        <dbReference type="ChEBI" id="CHEBI:60539"/>
    </cofactor>
</comment>
<dbReference type="GeneID" id="79949770"/>
<dbReference type="AlphaFoldDB" id="A0AAF0FSN4"/>
<evidence type="ECO:0000256" key="5">
    <source>
        <dbReference type="ARBA" id="ARBA00022505"/>
    </source>
</evidence>
<dbReference type="InterPro" id="IPR006655">
    <property type="entry name" value="Mopterin_OxRdtase_prok_CS"/>
</dbReference>
<dbReference type="CDD" id="cd02753">
    <property type="entry name" value="MopB_Formate-Dh-H"/>
    <property type="match status" value="1"/>
</dbReference>
<dbReference type="InterPro" id="IPR027467">
    <property type="entry name" value="MopterinOxRdtase_cofactor_BS"/>
</dbReference>
<proteinExistence type="inferred from homology"/>
<dbReference type="GO" id="GO:0022904">
    <property type="term" value="P:respiratory electron transport chain"/>
    <property type="evidence" value="ECO:0007669"/>
    <property type="project" value="TreeGrafter"/>
</dbReference>
<dbReference type="PANTHER" id="PTHR43105:SF14">
    <property type="entry name" value="FORMATE DEHYDROGENASE H"/>
    <property type="match status" value="1"/>
</dbReference>
<dbReference type="RefSeq" id="WP_278100624.1">
    <property type="nucleotide sequence ID" value="NZ_CP091092.1"/>
</dbReference>
<dbReference type="Gene3D" id="2.40.40.20">
    <property type="match status" value="1"/>
</dbReference>
<dbReference type="Proteomes" id="UP001218895">
    <property type="component" value="Chromosome"/>
</dbReference>
<dbReference type="SMART" id="SM00926">
    <property type="entry name" value="Molybdop_Fe4S4"/>
    <property type="match status" value="1"/>
</dbReference>
<dbReference type="Gene3D" id="2.20.25.90">
    <property type="entry name" value="ADC-like domains"/>
    <property type="match status" value="1"/>
</dbReference>
<evidence type="ECO:0000313" key="11">
    <source>
        <dbReference type="EMBL" id="WFN37784.1"/>
    </source>
</evidence>
<evidence type="ECO:0000313" key="12">
    <source>
        <dbReference type="Proteomes" id="UP001218895"/>
    </source>
</evidence>
<sequence length="688" mass="76218">MELKYVPTTCPYCGTGCTFYLTVVDGKVVGNAPFQRSPVNEGKTCPKGTYAYEFINSLNRLTVPLIKKDGKFVESSWDEAYKLIAEKFKSYNSSEIACLSSARTSNEDNYALMKFARGALKTKHIDHCARLCHSSTVAGLAAVFGSGAMTNSIPDIEEAKCVFIIGSNTFEQHPLIGRRVMRAKKKGAKVIYADPRYTPTAKQADIYMQFKSGSDVAIINCFMHEIIKNGWEDKEFIANRTTGFEELKALVMKDEYSPENVEKISGIPAAQLREAAEVYAKAESAALLYSMGITQHTVGVDNVKSTANLQMVTGNLGRPGTGVNALRGQNNVQGACDMGALPVVFTGYQKVIDPVAYKKFEDAWGFPDGIAPGENGYEVTTMVNVMSDNPGELKAMYIMGENPLLSDPNIDHAKHAFESLEFLVVQDIFLTETAQIADVVLPATCYAEKDGTQTSTERRVQRWRKAQDPSGEAKLDWKIIAEIGAAMGYADQFSWETSEDVFNEIAELTPSYHGMNYERLEKPEGLHWPCPEVDHPGTPILHTQKFATADGLGILTPLEWKAPAEVPDAEYPYIFTTGRTIWHWHTGTMTRNSPTLDHEVPTGWIEINPEDAKELEIVNGEKVRAITRRGEVEVNAKVTKDIMKGVMFMPFHFAECPANRLTNDALDPVSKIPEYKACAIKVEKIQEA</sequence>
<dbReference type="GO" id="GO:0043546">
    <property type="term" value="F:molybdopterin cofactor binding"/>
    <property type="evidence" value="ECO:0007669"/>
    <property type="project" value="InterPro"/>
</dbReference>
<comment type="similarity">
    <text evidence="3">Belongs to the prokaryotic molybdopterin-containing oxidoreductase family.</text>
</comment>
<keyword evidence="7 11" id="KW-0560">Oxidoreductase</keyword>
<dbReference type="NCBIfam" id="TIGR01591">
    <property type="entry name" value="Fdh-alpha"/>
    <property type="match status" value="1"/>
</dbReference>
<protein>
    <submittedName>
        <fullName evidence="11">Formate dehydrogenase subunit alpha</fullName>
        <ecNumber evidence="11">1.17.1.9</ecNumber>
    </submittedName>
</protein>
<dbReference type="PROSITE" id="PS00551">
    <property type="entry name" value="MOLYBDOPTERIN_PROK_1"/>
    <property type="match status" value="1"/>
</dbReference>
<evidence type="ECO:0000256" key="6">
    <source>
        <dbReference type="ARBA" id="ARBA00022723"/>
    </source>
</evidence>
<dbReference type="Gene3D" id="3.40.50.740">
    <property type="match status" value="1"/>
</dbReference>
<keyword evidence="8" id="KW-0408">Iron</keyword>
<gene>
    <name evidence="11" type="primary">fdhF</name>
    <name evidence="11" type="ORF">L1994_05190</name>
</gene>
<dbReference type="Pfam" id="PF00384">
    <property type="entry name" value="Molybdopterin"/>
    <property type="match status" value="1"/>
</dbReference>
<dbReference type="CDD" id="cd02790">
    <property type="entry name" value="MopB_CT_Formate-Dh_H"/>
    <property type="match status" value="1"/>
</dbReference>
<evidence type="ECO:0000256" key="8">
    <source>
        <dbReference type="ARBA" id="ARBA00023004"/>
    </source>
</evidence>
<dbReference type="SUPFAM" id="SSF50692">
    <property type="entry name" value="ADC-like"/>
    <property type="match status" value="1"/>
</dbReference>
<dbReference type="PROSITE" id="PS00490">
    <property type="entry name" value="MOLYBDOPTERIN_PROK_2"/>
    <property type="match status" value="1"/>
</dbReference>
<evidence type="ECO:0000256" key="7">
    <source>
        <dbReference type="ARBA" id="ARBA00023002"/>
    </source>
</evidence>
<dbReference type="InterPro" id="IPR009010">
    <property type="entry name" value="Asp_de-COase-like_dom_sf"/>
</dbReference>
<dbReference type="FunFam" id="2.40.40.20:FF:000005">
    <property type="entry name" value="Periplasmic nitrate reductase"/>
    <property type="match status" value="1"/>
</dbReference>
<feature type="domain" description="4Fe-4S Mo/W bis-MGD-type" evidence="10">
    <location>
        <begin position="3"/>
        <end position="59"/>
    </location>
</feature>
<dbReference type="InterPro" id="IPR050123">
    <property type="entry name" value="Prok_molybdopt-oxidoreductase"/>
</dbReference>
<dbReference type="Gene3D" id="3.40.228.10">
    <property type="entry name" value="Dimethylsulfoxide Reductase, domain 2"/>
    <property type="match status" value="1"/>
</dbReference>
<dbReference type="InterPro" id="IPR006478">
    <property type="entry name" value="Formate_DH_asu"/>
</dbReference>
<keyword evidence="9" id="KW-0411">Iron-sulfur</keyword>
<dbReference type="GO" id="GO:0051539">
    <property type="term" value="F:4 iron, 4 sulfur cluster binding"/>
    <property type="evidence" value="ECO:0007669"/>
    <property type="project" value="UniProtKB-KW"/>
</dbReference>
<dbReference type="Pfam" id="PF01568">
    <property type="entry name" value="Molydop_binding"/>
    <property type="match status" value="1"/>
</dbReference>
<dbReference type="InterPro" id="IPR041924">
    <property type="entry name" value="Formate_Dh-H_N"/>
</dbReference>
<dbReference type="GO" id="GO:0046872">
    <property type="term" value="F:metal ion binding"/>
    <property type="evidence" value="ECO:0007669"/>
    <property type="project" value="UniProtKB-KW"/>
</dbReference>
<dbReference type="PANTHER" id="PTHR43105">
    <property type="entry name" value="RESPIRATORY NITRATE REDUCTASE"/>
    <property type="match status" value="1"/>
</dbReference>
<dbReference type="KEGG" id="manq:L1994_05190"/>
<evidence type="ECO:0000256" key="2">
    <source>
        <dbReference type="ARBA" id="ARBA00001966"/>
    </source>
</evidence>
<reference evidence="11" key="1">
    <citation type="submission" date="2022-01" db="EMBL/GenBank/DDBJ databases">
        <title>Complete genome of Methanomicrobium antiquum DSM 21220.</title>
        <authorList>
            <person name="Chen S.-C."/>
            <person name="You Y.-T."/>
            <person name="Zhou Y.-Z."/>
            <person name="Lai M.-C."/>
        </authorList>
    </citation>
    <scope>NUCLEOTIDE SEQUENCE</scope>
    <source>
        <strain evidence="11">DSM 21220</strain>
    </source>
</reference>
<evidence type="ECO:0000256" key="3">
    <source>
        <dbReference type="ARBA" id="ARBA00010312"/>
    </source>
</evidence>
<dbReference type="InterPro" id="IPR006657">
    <property type="entry name" value="MoPterin_dinucl-bd_dom"/>
</dbReference>
<organism evidence="11 12">
    <name type="scientific">Methanomicrobium antiquum</name>
    <dbReference type="NCBI Taxonomy" id="487686"/>
    <lineage>
        <taxon>Archaea</taxon>
        <taxon>Methanobacteriati</taxon>
        <taxon>Methanobacteriota</taxon>
        <taxon>Stenosarchaea group</taxon>
        <taxon>Methanomicrobia</taxon>
        <taxon>Methanomicrobiales</taxon>
        <taxon>Methanomicrobiaceae</taxon>
        <taxon>Methanomicrobium</taxon>
    </lineage>
</organism>
<dbReference type="FunFam" id="3.40.228.10:FF:000002">
    <property type="entry name" value="Formate dehydrogenase subunit alpha"/>
    <property type="match status" value="1"/>
</dbReference>
<comment type="cofactor">
    <cofactor evidence="2">
        <name>[4Fe-4S] cluster</name>
        <dbReference type="ChEBI" id="CHEBI:49883"/>
    </cofactor>
</comment>
<accession>A0AAF0FSN4</accession>
<evidence type="ECO:0000256" key="9">
    <source>
        <dbReference type="ARBA" id="ARBA00023014"/>
    </source>
</evidence>
<keyword evidence="4" id="KW-0004">4Fe-4S</keyword>
<dbReference type="SUPFAM" id="SSF53706">
    <property type="entry name" value="Formate dehydrogenase/DMSO reductase, domains 1-3"/>
    <property type="match status" value="1"/>
</dbReference>
<evidence type="ECO:0000259" key="10">
    <source>
        <dbReference type="PROSITE" id="PS51669"/>
    </source>
</evidence>
<dbReference type="InterPro" id="IPR006656">
    <property type="entry name" value="Mopterin_OxRdtase"/>
</dbReference>
<dbReference type="GO" id="GO:0003954">
    <property type="term" value="F:NADH dehydrogenase activity"/>
    <property type="evidence" value="ECO:0007669"/>
    <property type="project" value="TreeGrafter"/>
</dbReference>